<dbReference type="EMBL" id="NBWU01000002">
    <property type="protein sequence ID" value="PCE65027.1"/>
    <property type="molecule type" value="Genomic_DNA"/>
</dbReference>
<name>A0A2A4G8T4_9FLAO</name>
<dbReference type="InterPro" id="IPR011466">
    <property type="entry name" value="DUF1572"/>
</dbReference>
<reference evidence="1 2" key="1">
    <citation type="submission" date="2017-04" db="EMBL/GenBank/DDBJ databases">
        <title>A new member of the family Flavobacteriaceae isolated from ascidians.</title>
        <authorList>
            <person name="Chen L."/>
        </authorList>
    </citation>
    <scope>NUCLEOTIDE SEQUENCE [LARGE SCALE GENOMIC DNA]</scope>
    <source>
        <strain evidence="1 2">HQA918</strain>
    </source>
</reference>
<dbReference type="AlphaFoldDB" id="A0A2A4G8T4"/>
<organism evidence="1 2">
    <name type="scientific">Sediminicola luteus</name>
    <dbReference type="NCBI Taxonomy" id="319238"/>
    <lineage>
        <taxon>Bacteria</taxon>
        <taxon>Pseudomonadati</taxon>
        <taxon>Bacteroidota</taxon>
        <taxon>Flavobacteriia</taxon>
        <taxon>Flavobacteriales</taxon>
        <taxon>Flavobacteriaceae</taxon>
        <taxon>Sediminicola</taxon>
    </lineage>
</organism>
<dbReference type="RefSeq" id="WP_097440306.1">
    <property type="nucleotide sequence ID" value="NZ_KZ300476.1"/>
</dbReference>
<comment type="caution">
    <text evidence="1">The sequence shown here is derived from an EMBL/GenBank/DDBJ whole genome shotgun (WGS) entry which is preliminary data.</text>
</comment>
<evidence type="ECO:0008006" key="3">
    <source>
        <dbReference type="Google" id="ProtNLM"/>
    </source>
</evidence>
<dbReference type="Proteomes" id="UP000219559">
    <property type="component" value="Unassembled WGS sequence"/>
</dbReference>
<gene>
    <name evidence="1" type="ORF">B7P33_07700</name>
</gene>
<keyword evidence="2" id="KW-1185">Reference proteome</keyword>
<proteinExistence type="predicted"/>
<evidence type="ECO:0000313" key="1">
    <source>
        <dbReference type="EMBL" id="PCE65027.1"/>
    </source>
</evidence>
<dbReference type="Pfam" id="PF07609">
    <property type="entry name" value="DUF1572"/>
    <property type="match status" value="1"/>
</dbReference>
<protein>
    <recommendedName>
        <fullName evidence="3">DUF1572 domain-containing protein</fullName>
    </recommendedName>
</protein>
<dbReference type="Gene3D" id="1.20.120.450">
    <property type="entry name" value="dinb family like domain"/>
    <property type="match status" value="1"/>
</dbReference>
<dbReference type="InterPro" id="IPR034660">
    <property type="entry name" value="DinB/YfiT-like"/>
</dbReference>
<dbReference type="SUPFAM" id="SSF109854">
    <property type="entry name" value="DinB/YfiT-like putative metalloenzymes"/>
    <property type="match status" value="1"/>
</dbReference>
<evidence type="ECO:0000313" key="2">
    <source>
        <dbReference type="Proteomes" id="UP000219559"/>
    </source>
</evidence>
<dbReference type="OrthoDB" id="68731at2"/>
<accession>A0A2A4G8T4</accession>
<sequence>MDYIPHFLETTRKEFERFKTMGERTFEQLSEQEIHFTYAPDDLSVALIVKHMVGNMLSRWTNFLTEDGEKDWRNRETEFEAPYSTKAEMLAAWETGWSCLFNAMESINQNNMDKQVFIRGQAHTITQALLRQLAHYPSHIGQIMYLGKSIKGAQWQSLSIPKGESEAFNKKMFNTN</sequence>